<feature type="transmembrane region" description="Helical" evidence="1">
    <location>
        <begin position="20"/>
        <end position="39"/>
    </location>
</feature>
<dbReference type="EMBL" id="JAMYWD010000011">
    <property type="protein sequence ID" value="KAJ4955422.1"/>
    <property type="molecule type" value="Genomic_DNA"/>
</dbReference>
<proteinExistence type="predicted"/>
<organism evidence="2 3">
    <name type="scientific">Protea cynaroides</name>
    <dbReference type="NCBI Taxonomy" id="273540"/>
    <lineage>
        <taxon>Eukaryota</taxon>
        <taxon>Viridiplantae</taxon>
        <taxon>Streptophyta</taxon>
        <taxon>Embryophyta</taxon>
        <taxon>Tracheophyta</taxon>
        <taxon>Spermatophyta</taxon>
        <taxon>Magnoliopsida</taxon>
        <taxon>Proteales</taxon>
        <taxon>Proteaceae</taxon>
        <taxon>Protea</taxon>
    </lineage>
</organism>
<accession>A0A9Q0H0M0</accession>
<sequence length="125" mass="14184">MLLRLVLVQKNLMDVRFNLLYILTVLLAAIGSWLHFCVYEKCDHRLERGLKCLRTSDASSLHSLVVSVLLNTHEWSSLQLKKASNKLGHLAKIDSMYDPTLSQRFNLFRASLVSHGVLGTSFCHS</sequence>
<evidence type="ECO:0000313" key="3">
    <source>
        <dbReference type="Proteomes" id="UP001141806"/>
    </source>
</evidence>
<keyword evidence="1" id="KW-0472">Membrane</keyword>
<comment type="caution">
    <text evidence="2">The sequence shown here is derived from an EMBL/GenBank/DDBJ whole genome shotgun (WGS) entry which is preliminary data.</text>
</comment>
<dbReference type="Proteomes" id="UP001141806">
    <property type="component" value="Unassembled WGS sequence"/>
</dbReference>
<dbReference type="AlphaFoldDB" id="A0A9Q0H0M0"/>
<keyword evidence="1" id="KW-1133">Transmembrane helix</keyword>
<protein>
    <submittedName>
        <fullName evidence="2">Uncharacterized protein</fullName>
    </submittedName>
</protein>
<keyword evidence="1" id="KW-0812">Transmembrane</keyword>
<gene>
    <name evidence="2" type="ORF">NE237_012205</name>
</gene>
<evidence type="ECO:0000256" key="1">
    <source>
        <dbReference type="SAM" id="Phobius"/>
    </source>
</evidence>
<name>A0A9Q0H0M0_9MAGN</name>
<evidence type="ECO:0000313" key="2">
    <source>
        <dbReference type="EMBL" id="KAJ4955422.1"/>
    </source>
</evidence>
<keyword evidence="3" id="KW-1185">Reference proteome</keyword>
<reference evidence="2" key="1">
    <citation type="journal article" date="2023" name="Plant J.">
        <title>The genome of the king protea, Protea cynaroides.</title>
        <authorList>
            <person name="Chang J."/>
            <person name="Duong T.A."/>
            <person name="Schoeman C."/>
            <person name="Ma X."/>
            <person name="Roodt D."/>
            <person name="Barker N."/>
            <person name="Li Z."/>
            <person name="Van de Peer Y."/>
            <person name="Mizrachi E."/>
        </authorList>
    </citation>
    <scope>NUCLEOTIDE SEQUENCE</scope>
    <source>
        <tissue evidence="2">Young leaves</tissue>
    </source>
</reference>